<proteinExistence type="inferred from homology"/>
<dbReference type="Pfam" id="PF13812">
    <property type="entry name" value="PPR_3"/>
    <property type="match status" value="1"/>
</dbReference>
<dbReference type="PANTHER" id="PTHR46128">
    <property type="entry name" value="MITOCHONDRIAL GROUP I INTRON SPLICING FACTOR CCM1"/>
    <property type="match status" value="1"/>
</dbReference>
<feature type="repeat" description="PPR" evidence="3">
    <location>
        <begin position="98"/>
        <end position="132"/>
    </location>
</feature>
<dbReference type="Gene3D" id="1.25.40.10">
    <property type="entry name" value="Tetratricopeptide repeat domain"/>
    <property type="match status" value="2"/>
</dbReference>
<organism evidence="4 5">
    <name type="scientific">Lithospermum erythrorhizon</name>
    <name type="common">Purple gromwell</name>
    <name type="synonym">Lithospermum officinale var. erythrorhizon</name>
    <dbReference type="NCBI Taxonomy" id="34254"/>
    <lineage>
        <taxon>Eukaryota</taxon>
        <taxon>Viridiplantae</taxon>
        <taxon>Streptophyta</taxon>
        <taxon>Embryophyta</taxon>
        <taxon>Tracheophyta</taxon>
        <taxon>Spermatophyta</taxon>
        <taxon>Magnoliopsida</taxon>
        <taxon>eudicotyledons</taxon>
        <taxon>Gunneridae</taxon>
        <taxon>Pentapetalae</taxon>
        <taxon>asterids</taxon>
        <taxon>lamiids</taxon>
        <taxon>Boraginales</taxon>
        <taxon>Boraginaceae</taxon>
        <taxon>Boraginoideae</taxon>
        <taxon>Lithospermeae</taxon>
        <taxon>Lithospermum</taxon>
    </lineage>
</organism>
<dbReference type="Proteomes" id="UP001454036">
    <property type="component" value="Unassembled WGS sequence"/>
</dbReference>
<reference evidence="4 5" key="1">
    <citation type="submission" date="2024-01" db="EMBL/GenBank/DDBJ databases">
        <title>The complete chloroplast genome sequence of Lithospermum erythrorhizon: insights into the phylogenetic relationship among Boraginaceae species and the maternal lineages of purple gromwells.</title>
        <authorList>
            <person name="Okada T."/>
            <person name="Watanabe K."/>
        </authorList>
    </citation>
    <scope>NUCLEOTIDE SEQUENCE [LARGE SCALE GENOMIC DNA]</scope>
</reference>
<dbReference type="AlphaFoldDB" id="A0AAV3RDV2"/>
<comment type="similarity">
    <text evidence="1">Belongs to the PPR family. P subfamily.</text>
</comment>
<evidence type="ECO:0000313" key="4">
    <source>
        <dbReference type="EMBL" id="GAA0173103.1"/>
    </source>
</evidence>
<protein>
    <recommendedName>
        <fullName evidence="6">Pentatricopeptide repeat-containing protein</fullName>
    </recommendedName>
</protein>
<gene>
    <name evidence="4" type="ORF">LIER_26789</name>
</gene>
<dbReference type="NCBIfam" id="TIGR00756">
    <property type="entry name" value="PPR"/>
    <property type="match status" value="3"/>
</dbReference>
<dbReference type="PANTHER" id="PTHR46128:SF324">
    <property type="entry name" value="PENTACOTRIPEPTIDE-REPEAT REGION OF PRORP DOMAIN-CONTAINING PROTEIN"/>
    <property type="match status" value="1"/>
</dbReference>
<comment type="caution">
    <text evidence="4">The sequence shown here is derived from an EMBL/GenBank/DDBJ whole genome shotgun (WGS) entry which is preliminary data.</text>
</comment>
<evidence type="ECO:0000256" key="3">
    <source>
        <dbReference type="PROSITE-ProRule" id="PRU00708"/>
    </source>
</evidence>
<dbReference type="InterPro" id="IPR050872">
    <property type="entry name" value="PPR_P_subfamily"/>
</dbReference>
<dbReference type="Pfam" id="PF01535">
    <property type="entry name" value="PPR"/>
    <property type="match status" value="1"/>
</dbReference>
<evidence type="ECO:0000256" key="2">
    <source>
        <dbReference type="ARBA" id="ARBA00022737"/>
    </source>
</evidence>
<name>A0AAV3RDV2_LITER</name>
<feature type="repeat" description="PPR" evidence="3">
    <location>
        <begin position="344"/>
        <end position="378"/>
    </location>
</feature>
<keyword evidence="2" id="KW-0677">Repeat</keyword>
<evidence type="ECO:0008006" key="6">
    <source>
        <dbReference type="Google" id="ProtNLM"/>
    </source>
</evidence>
<sequence length="486" mass="55110">MASTAEAYNPLLAHLKTPSPSPSPKQPPFPITPQLTPKAKIFLQILKKIQPLHLNSELTNTQINPVPELVQEVLKHSYDSPSAAIQFFKWACLIHKQDEYCWTLMVDLLGKNEMFDVMWDAIRSMKEDGFLSVDTFVLVFGSYCVAGRAGEAIMSFDVMERYGVQTNQFAVNALLSAICREDNQTTKAFEFFERIKTKISPDADSFTILLEGWEKEGNTAKAKSTFGEMAIRIGWSPQNTPAYDAFLNTLVCGSEVDDAVKFLQLMKGKNCFPSLKFFSNALDVLDKKHDAARAISLWDLMQSSRLIPNLPMYNSMIGLFCKNNAIDDAFHLLDEMVFLGAFPDSSTYNMIFKCLVKNKKVHETGKFFVEMTKNEFPPTSLNCAAAISMLFDNDDPETPVEIWDFMVNNLVLPLQDSANALLVGLCNLNRLTDFNRFAEDMLDRRIEIYESTMEKLKSACHKREGRKSTRDVYDSLEKKWKSSKNI</sequence>
<accession>A0AAV3RDV2</accession>
<dbReference type="PROSITE" id="PS51375">
    <property type="entry name" value="PPR"/>
    <property type="match status" value="3"/>
</dbReference>
<keyword evidence="5" id="KW-1185">Reference proteome</keyword>
<dbReference type="EMBL" id="BAABME010008447">
    <property type="protein sequence ID" value="GAA0173103.1"/>
    <property type="molecule type" value="Genomic_DNA"/>
</dbReference>
<evidence type="ECO:0000313" key="5">
    <source>
        <dbReference type="Proteomes" id="UP001454036"/>
    </source>
</evidence>
<dbReference type="InterPro" id="IPR002885">
    <property type="entry name" value="PPR_rpt"/>
</dbReference>
<dbReference type="InterPro" id="IPR011990">
    <property type="entry name" value="TPR-like_helical_dom_sf"/>
</dbReference>
<dbReference type="Pfam" id="PF13041">
    <property type="entry name" value="PPR_2"/>
    <property type="match status" value="1"/>
</dbReference>
<evidence type="ECO:0000256" key="1">
    <source>
        <dbReference type="ARBA" id="ARBA00007626"/>
    </source>
</evidence>
<feature type="repeat" description="PPR" evidence="3">
    <location>
        <begin position="309"/>
        <end position="343"/>
    </location>
</feature>